<dbReference type="PROSITE" id="PS00626">
    <property type="entry name" value="RCC1_2"/>
    <property type="match status" value="1"/>
</dbReference>
<accession>A0A8K1CF17</accession>
<feature type="region of interest" description="Disordered" evidence="3">
    <location>
        <begin position="260"/>
        <end position="280"/>
    </location>
</feature>
<comment type="caution">
    <text evidence="4">The sequence shown here is derived from an EMBL/GenBank/DDBJ whole genome shotgun (WGS) entry which is preliminary data.</text>
</comment>
<keyword evidence="1" id="KW-0677">Repeat</keyword>
<dbReference type="EMBL" id="SPLM01000074">
    <property type="protein sequence ID" value="TMW62241.1"/>
    <property type="molecule type" value="Genomic_DNA"/>
</dbReference>
<dbReference type="PANTHER" id="PTHR22870:SF466">
    <property type="entry name" value="ANKYRIN REPEAT-CONTAINING PROTEIN"/>
    <property type="match status" value="1"/>
</dbReference>
<feature type="repeat" description="RCC1" evidence="2">
    <location>
        <begin position="446"/>
        <end position="506"/>
    </location>
</feature>
<organism evidence="4 5">
    <name type="scientific">Pythium oligandrum</name>
    <name type="common">Mycoparasitic fungus</name>
    <dbReference type="NCBI Taxonomy" id="41045"/>
    <lineage>
        <taxon>Eukaryota</taxon>
        <taxon>Sar</taxon>
        <taxon>Stramenopiles</taxon>
        <taxon>Oomycota</taxon>
        <taxon>Peronosporomycetes</taxon>
        <taxon>Pythiales</taxon>
        <taxon>Pythiaceae</taxon>
        <taxon>Pythium</taxon>
    </lineage>
</organism>
<dbReference type="Gene3D" id="2.130.10.30">
    <property type="entry name" value="Regulator of chromosome condensation 1/beta-lactamase-inhibitor protein II"/>
    <property type="match status" value="1"/>
</dbReference>
<dbReference type="InterPro" id="IPR009091">
    <property type="entry name" value="RCC1/BLIP-II"/>
</dbReference>
<protein>
    <submittedName>
        <fullName evidence="4">Uncharacterized protein</fullName>
    </submittedName>
</protein>
<dbReference type="AlphaFoldDB" id="A0A8K1CF17"/>
<reference evidence="4" key="1">
    <citation type="submission" date="2019-03" db="EMBL/GenBank/DDBJ databases">
        <title>Long read genome sequence of the mycoparasitic Pythium oligandrum ATCC 38472 isolated from sugarbeet rhizosphere.</title>
        <authorList>
            <person name="Gaulin E."/>
        </authorList>
    </citation>
    <scope>NUCLEOTIDE SEQUENCE</scope>
    <source>
        <strain evidence="4">ATCC 38472_TT</strain>
    </source>
</reference>
<evidence type="ECO:0000256" key="1">
    <source>
        <dbReference type="ARBA" id="ARBA00022737"/>
    </source>
</evidence>
<dbReference type="SUPFAM" id="SSF50985">
    <property type="entry name" value="RCC1/BLIP-II"/>
    <property type="match status" value="1"/>
</dbReference>
<dbReference type="Pfam" id="PF00415">
    <property type="entry name" value="RCC1"/>
    <property type="match status" value="1"/>
</dbReference>
<dbReference type="OrthoDB" id="5981550at2759"/>
<evidence type="ECO:0000256" key="3">
    <source>
        <dbReference type="SAM" id="MobiDB-lite"/>
    </source>
</evidence>
<feature type="repeat" description="RCC1" evidence="2">
    <location>
        <begin position="401"/>
        <end position="445"/>
    </location>
</feature>
<dbReference type="PANTHER" id="PTHR22870">
    <property type="entry name" value="REGULATOR OF CHROMOSOME CONDENSATION"/>
    <property type="match status" value="1"/>
</dbReference>
<evidence type="ECO:0000313" key="5">
    <source>
        <dbReference type="Proteomes" id="UP000794436"/>
    </source>
</evidence>
<dbReference type="InterPro" id="IPR051210">
    <property type="entry name" value="Ub_ligase/GEF_domain"/>
</dbReference>
<feature type="compositionally biased region" description="Basic and acidic residues" evidence="3">
    <location>
        <begin position="263"/>
        <end position="272"/>
    </location>
</feature>
<dbReference type="Proteomes" id="UP000794436">
    <property type="component" value="Unassembled WGS sequence"/>
</dbReference>
<evidence type="ECO:0000313" key="4">
    <source>
        <dbReference type="EMBL" id="TMW62241.1"/>
    </source>
</evidence>
<feature type="region of interest" description="Disordered" evidence="3">
    <location>
        <begin position="328"/>
        <end position="349"/>
    </location>
</feature>
<proteinExistence type="predicted"/>
<gene>
    <name evidence="4" type="ORF">Poli38472_009734</name>
</gene>
<feature type="repeat" description="RCC1" evidence="2">
    <location>
        <begin position="507"/>
        <end position="577"/>
    </location>
</feature>
<name>A0A8K1CF17_PYTOL</name>
<sequence length="650" mass="70560">MDPTQAAVYATAHDELQDLFREIARHGHVSATELQHLVLPYTAGDARHDLQELIDELKRKRLTLDEPEFIRLLWKKMYVSNVVYTTRQRGDAGCPHSAPLGARPPGQAAEDAEAINIPFAHVIVSIKRRSQLKQFAHYYASRGISGADHLKAENDGEMAALTSRTPRHLLKKRREALAAAHALTQSVVGLRERAWEMSDVVACVYDSGALCMKTHTLFTGVQHAVITNGSRLHCFFQSKTTGRHAVTSRHFLERLQAQASRLRRNEETERPPDGMISQPSEQTPHVLLTKLDDVGLRNVVAMGVGRGVFTVTTERRVYTWDAFASREKAASSDSPTAKQPQPEDDTGEDELTAFCEDEGGCFGLAGSTRLQQRVKSVAEVPGIKRIVCGDRFTIGIAANNTELYGWGSAPLGRHKTTPTRLPFAIDATIQRIACGLRHVLVLTSAGGVLSWGSNVHGQLGRGGQSSVLDAHLIEPAVVTVPSIAAASPQIVDLACGDHHSVLLSDKGHVFAFGNNWHGQLGMDPNATETGCVFEPRRVKWTIPAPDTSELGLKKPQAAPRTYLISAMGDTTAAVTEKGGVFVWGQCVPPEPCAGVCGLVSRSRPQRLALLDEDTAQTEEGDDTDPTHDTTVSPWGGIAIANGLVLLTKQS</sequence>
<dbReference type="InterPro" id="IPR000408">
    <property type="entry name" value="Reg_chr_condens"/>
</dbReference>
<dbReference type="PROSITE" id="PS50012">
    <property type="entry name" value="RCC1_3"/>
    <property type="match status" value="3"/>
</dbReference>
<evidence type="ECO:0000256" key="2">
    <source>
        <dbReference type="PROSITE-ProRule" id="PRU00235"/>
    </source>
</evidence>
<keyword evidence="5" id="KW-1185">Reference proteome</keyword>